<dbReference type="EMBL" id="CM026423">
    <property type="protein sequence ID" value="KAG0583719.1"/>
    <property type="molecule type" value="Genomic_DNA"/>
</dbReference>
<evidence type="ECO:0000313" key="6">
    <source>
        <dbReference type="EMBL" id="KAG0583719.1"/>
    </source>
</evidence>
<dbReference type="InterPro" id="IPR018222">
    <property type="entry name" value="Nuclear_transport_factor_2_euk"/>
</dbReference>
<feature type="compositionally biased region" description="Low complexity" evidence="3">
    <location>
        <begin position="449"/>
        <end position="464"/>
    </location>
</feature>
<dbReference type="InterPro" id="IPR000504">
    <property type="entry name" value="RRM_dom"/>
</dbReference>
<feature type="region of interest" description="Disordered" evidence="3">
    <location>
        <begin position="273"/>
        <end position="311"/>
    </location>
</feature>
<reference evidence="6" key="1">
    <citation type="submission" date="2020-06" db="EMBL/GenBank/DDBJ databases">
        <title>WGS assembly of Ceratodon purpureus strain R40.</title>
        <authorList>
            <person name="Carey S.B."/>
            <person name="Jenkins J."/>
            <person name="Shu S."/>
            <person name="Lovell J.T."/>
            <person name="Sreedasyam A."/>
            <person name="Maumus F."/>
            <person name="Tiley G.P."/>
            <person name="Fernandez-Pozo N."/>
            <person name="Barry K."/>
            <person name="Chen C."/>
            <person name="Wang M."/>
            <person name="Lipzen A."/>
            <person name="Daum C."/>
            <person name="Saski C.A."/>
            <person name="Payton A.C."/>
            <person name="Mcbreen J.C."/>
            <person name="Conrad R.E."/>
            <person name="Kollar L.M."/>
            <person name="Olsson S."/>
            <person name="Huttunen S."/>
            <person name="Landis J.B."/>
            <person name="Wickett N.J."/>
            <person name="Johnson M.G."/>
            <person name="Rensing S.A."/>
            <person name="Grimwood J."/>
            <person name="Schmutz J."/>
            <person name="Mcdaniel S.F."/>
        </authorList>
    </citation>
    <scope>NUCLEOTIDE SEQUENCE</scope>
    <source>
        <strain evidence="6">R40</strain>
    </source>
</reference>
<dbReference type="Pfam" id="PF00076">
    <property type="entry name" value="RRM_1"/>
    <property type="match status" value="1"/>
</dbReference>
<dbReference type="Proteomes" id="UP000822688">
    <property type="component" value="Chromosome 3"/>
</dbReference>
<evidence type="ECO:0000256" key="2">
    <source>
        <dbReference type="PROSITE-ProRule" id="PRU00176"/>
    </source>
</evidence>
<dbReference type="SUPFAM" id="SSF54928">
    <property type="entry name" value="RNA-binding domain, RBD"/>
    <property type="match status" value="1"/>
</dbReference>
<feature type="compositionally biased region" description="Acidic residues" evidence="3">
    <location>
        <begin position="194"/>
        <end position="207"/>
    </location>
</feature>
<sequence>MAGNSASTSATAQVVGNAFVNQYYNVLHQSPQVVHRFYTDASHLTRAEAGAGGAVDIAHTQDQIHQKVMSADYSEFKAEIKTVDSQDSLSGGVTVLVTGSLSTKSTGKRNFVQSFFLAPQEKGYFVLNDVFRYLDDDVQTKSASSSNGVPEAPPVVQQAPEAVVEQPAPAPVPEVVREVTPPPAPENEATAQEVFDDEGPTGAEEEEHTGPVPVEDTTTPVIEEPESPMVQTTPMRDSHPAVQEPEPVGEAPKKSYASILRVFGAPLPPKVAQPVAERPAVSSTPAPAAATPTHDNQEDAAPAENEADGRSVYVKNLPMTITASELEAELKTFGSIKPNGVNVKSQKQGVCYAFVEFEEPTAAQGAIEASPVSIQGRSVYIEEKKPMGRAPRRSNDGRSDRPYRSDRNDRGEGARGRGSYSGRNPGRGAGQDTRERDGNRGGRGGVPSRGGYTSNNGSASANSGSERRSDGQRPPRRNPNGAAQPPRSNGPPAVAAV</sequence>
<protein>
    <recommendedName>
        <fullName evidence="8">G3BP-like protein</fullName>
    </recommendedName>
</protein>
<dbReference type="PANTHER" id="PTHR10693">
    <property type="entry name" value="RAS GTPASE-ACTIVATING PROTEIN-BINDING PROTEIN"/>
    <property type="match status" value="1"/>
</dbReference>
<dbReference type="PANTHER" id="PTHR10693:SF20">
    <property type="entry name" value="AT27578P"/>
    <property type="match status" value="1"/>
</dbReference>
<dbReference type="Gene3D" id="3.10.450.50">
    <property type="match status" value="1"/>
</dbReference>
<comment type="caution">
    <text evidence="6">The sequence shown here is derived from an EMBL/GenBank/DDBJ whole genome shotgun (WGS) entry which is preliminary data.</text>
</comment>
<dbReference type="AlphaFoldDB" id="A0A8T0ILB9"/>
<feature type="region of interest" description="Disordered" evidence="3">
    <location>
        <begin position="362"/>
        <end position="497"/>
    </location>
</feature>
<dbReference type="GO" id="GO:0005829">
    <property type="term" value="C:cytosol"/>
    <property type="evidence" value="ECO:0007669"/>
    <property type="project" value="TreeGrafter"/>
</dbReference>
<dbReference type="InterPro" id="IPR035979">
    <property type="entry name" value="RBD_domain_sf"/>
</dbReference>
<evidence type="ECO:0008006" key="8">
    <source>
        <dbReference type="Google" id="ProtNLM"/>
    </source>
</evidence>
<evidence type="ECO:0000259" key="5">
    <source>
        <dbReference type="PROSITE" id="PS50177"/>
    </source>
</evidence>
<dbReference type="EMBL" id="CM026423">
    <property type="protein sequence ID" value="KAG0583721.1"/>
    <property type="molecule type" value="Genomic_DNA"/>
</dbReference>
<dbReference type="CDD" id="cd00780">
    <property type="entry name" value="NTF2"/>
    <property type="match status" value="1"/>
</dbReference>
<evidence type="ECO:0000256" key="3">
    <source>
        <dbReference type="SAM" id="MobiDB-lite"/>
    </source>
</evidence>
<dbReference type="Pfam" id="PF02136">
    <property type="entry name" value="NTF2"/>
    <property type="match status" value="1"/>
</dbReference>
<dbReference type="GO" id="GO:0003729">
    <property type="term" value="F:mRNA binding"/>
    <property type="evidence" value="ECO:0007669"/>
    <property type="project" value="TreeGrafter"/>
</dbReference>
<proteinExistence type="predicted"/>
<dbReference type="Gene3D" id="3.30.70.330">
    <property type="match status" value="1"/>
</dbReference>
<organism evidence="6 7">
    <name type="scientific">Ceratodon purpureus</name>
    <name type="common">Fire moss</name>
    <name type="synonym">Dicranum purpureum</name>
    <dbReference type="NCBI Taxonomy" id="3225"/>
    <lineage>
        <taxon>Eukaryota</taxon>
        <taxon>Viridiplantae</taxon>
        <taxon>Streptophyta</taxon>
        <taxon>Embryophyta</taxon>
        <taxon>Bryophyta</taxon>
        <taxon>Bryophytina</taxon>
        <taxon>Bryopsida</taxon>
        <taxon>Dicranidae</taxon>
        <taxon>Pseudoditrichales</taxon>
        <taxon>Ditrichaceae</taxon>
        <taxon>Ceratodon</taxon>
    </lineage>
</organism>
<name>A0A8T0ILB9_CERPU</name>
<evidence type="ECO:0000256" key="1">
    <source>
        <dbReference type="ARBA" id="ARBA00022884"/>
    </source>
</evidence>
<dbReference type="InterPro" id="IPR039539">
    <property type="entry name" value="Ras_GTPase_bind_prot"/>
</dbReference>
<feature type="domain" description="RRM" evidence="4">
    <location>
        <begin position="310"/>
        <end position="386"/>
    </location>
</feature>
<dbReference type="PROSITE" id="PS50177">
    <property type="entry name" value="NTF2_DOMAIN"/>
    <property type="match status" value="1"/>
</dbReference>
<feature type="domain" description="NTF2" evidence="5">
    <location>
        <begin position="15"/>
        <end position="133"/>
    </location>
</feature>
<keyword evidence="1 2" id="KW-0694">RNA-binding</keyword>
<accession>A0A8T0ILB9</accession>
<dbReference type="InterPro" id="IPR032710">
    <property type="entry name" value="NTF2-like_dom_sf"/>
</dbReference>
<dbReference type="SUPFAM" id="SSF54427">
    <property type="entry name" value="NTF2-like"/>
    <property type="match status" value="1"/>
</dbReference>
<gene>
    <name evidence="6" type="ORF">KC19_3G158100</name>
</gene>
<feature type="compositionally biased region" description="Basic and acidic residues" evidence="3">
    <location>
        <begin position="393"/>
        <end position="415"/>
    </location>
</feature>
<evidence type="ECO:0000259" key="4">
    <source>
        <dbReference type="PROSITE" id="PS50102"/>
    </source>
</evidence>
<dbReference type="FunFam" id="3.10.450.50:FF:000003">
    <property type="entry name" value="Nuclear transport factor 2 family protein"/>
    <property type="match status" value="1"/>
</dbReference>
<dbReference type="InterPro" id="IPR002075">
    <property type="entry name" value="NTF2_dom"/>
</dbReference>
<feature type="compositionally biased region" description="Low complexity" evidence="3">
    <location>
        <begin position="284"/>
        <end position="293"/>
    </location>
</feature>
<dbReference type="CDD" id="cd00590">
    <property type="entry name" value="RRM_SF"/>
    <property type="match status" value="1"/>
</dbReference>
<dbReference type="InterPro" id="IPR012677">
    <property type="entry name" value="Nucleotide-bd_a/b_plait_sf"/>
</dbReference>
<dbReference type="PROSITE" id="PS50102">
    <property type="entry name" value="RRM"/>
    <property type="match status" value="1"/>
</dbReference>
<evidence type="ECO:0000313" key="7">
    <source>
        <dbReference type="Proteomes" id="UP000822688"/>
    </source>
</evidence>
<dbReference type="GO" id="GO:1990904">
    <property type="term" value="C:ribonucleoprotein complex"/>
    <property type="evidence" value="ECO:0007669"/>
    <property type="project" value="TreeGrafter"/>
</dbReference>
<feature type="region of interest" description="Disordered" evidence="3">
    <location>
        <begin position="179"/>
        <end position="251"/>
    </location>
</feature>
<dbReference type="SMART" id="SM00360">
    <property type="entry name" value="RRM"/>
    <property type="match status" value="1"/>
</dbReference>
<dbReference type="OrthoDB" id="339151at2759"/>
<keyword evidence="7" id="KW-1185">Reference proteome</keyword>